<feature type="region of interest" description="Disordered" evidence="1">
    <location>
        <begin position="1"/>
        <end position="33"/>
    </location>
</feature>
<evidence type="ECO:0000256" key="1">
    <source>
        <dbReference type="SAM" id="MobiDB-lite"/>
    </source>
</evidence>
<dbReference type="HOGENOM" id="CLU_3381645_0_0_6"/>
<proteinExistence type="predicted"/>
<dbReference type="EMBL" id="CP002154">
    <property type="protein sequence ID" value="ADM41954.1"/>
    <property type="molecule type" value="Genomic_DNA"/>
</dbReference>
<dbReference type="Proteomes" id="UP000002230">
    <property type="component" value="Chromosome"/>
</dbReference>
<protein>
    <submittedName>
        <fullName evidence="2">Uncharacterized protein</fullName>
    </submittedName>
</protein>
<evidence type="ECO:0000313" key="2">
    <source>
        <dbReference type="EMBL" id="ADM41954.1"/>
    </source>
</evidence>
<organism evidence="2 3">
    <name type="scientific">Edwardsiella tarda (strain FL6-60)</name>
    <dbReference type="NCBI Taxonomy" id="718251"/>
    <lineage>
        <taxon>Bacteria</taxon>
        <taxon>Pseudomonadati</taxon>
        <taxon>Pseudomonadota</taxon>
        <taxon>Gammaproteobacteria</taxon>
        <taxon>Enterobacterales</taxon>
        <taxon>Hafniaceae</taxon>
        <taxon>Edwardsiella</taxon>
    </lineage>
</organism>
<name>A0A0H3DVH7_EDWTF</name>
<sequence>MIATMGNGMKQELSQQPVPDRAEPNAFFPRRFR</sequence>
<accession>A0A0H3DVH7</accession>
<gene>
    <name evidence="2" type="ordered locus">ETAF_1848</name>
</gene>
<reference evidence="3" key="1">
    <citation type="submission" date="2010-08" db="EMBL/GenBank/DDBJ databases">
        <title>Genome comparisons of Edwardsiella bacteria analysed using deep sequencing technology.</title>
        <authorList>
            <person name="van Soest J.J."/>
            <person name="Henkel C.V."/>
            <person name="Jansen H.J."/>
            <person name="van den Hondel C.A.M.J.J."/>
            <person name="Bloemberg G.V."/>
            <person name="Meijer A.H."/>
            <person name="Spaink H.P."/>
        </authorList>
    </citation>
    <scope>NUCLEOTIDE SEQUENCE [LARGE SCALE GENOMIC DNA]</scope>
    <source>
        <strain evidence="3">FL6-60</strain>
    </source>
</reference>
<evidence type="ECO:0000313" key="3">
    <source>
        <dbReference type="Proteomes" id="UP000002230"/>
    </source>
</evidence>
<reference evidence="2 3" key="2">
    <citation type="journal article" date="2011" name="BMC Immunol.">
        <title>Comparison of static immersion and intravenous injection systems for exposure of zebrafish embryos to the natural pathogen Edwardsiella tarda.</title>
        <authorList>
            <person name="van Soest J.J."/>
            <person name="Stockhammer O.W."/>
            <person name="Ordas A."/>
            <person name="Bloemberg G.V."/>
            <person name="Spaink H.P."/>
            <person name="Meijer A.H."/>
        </authorList>
    </citation>
    <scope>NUCLEOTIDE SEQUENCE [LARGE SCALE GENOMIC DNA]</scope>
    <source>
        <strain evidence="2 3">FL6-60</strain>
    </source>
</reference>
<keyword evidence="3" id="KW-1185">Reference proteome</keyword>
<dbReference type="AlphaFoldDB" id="A0A0H3DVH7"/>
<dbReference type="KEGG" id="etd:ETAF_1848"/>